<evidence type="ECO:0000256" key="5">
    <source>
        <dbReference type="ARBA" id="ARBA00022840"/>
    </source>
</evidence>
<reference evidence="9" key="1">
    <citation type="journal article" date="2014" name="Int. J. Syst. Evol. Microbiol.">
        <title>Complete genome sequence of Corynebacterium casei LMG S-19264T (=DSM 44701T), isolated from a smear-ripened cheese.</title>
        <authorList>
            <consortium name="US DOE Joint Genome Institute (JGI-PGF)"/>
            <person name="Walter F."/>
            <person name="Albersmeier A."/>
            <person name="Kalinowski J."/>
            <person name="Ruckert C."/>
        </authorList>
    </citation>
    <scope>NUCLEOTIDE SEQUENCE</scope>
    <source>
        <strain evidence="9">CGMCC 1.12777</strain>
    </source>
</reference>
<dbReference type="Proteomes" id="UP000656813">
    <property type="component" value="Unassembled WGS sequence"/>
</dbReference>
<evidence type="ECO:0000256" key="3">
    <source>
        <dbReference type="ARBA" id="ARBA00022723"/>
    </source>
</evidence>
<evidence type="ECO:0000256" key="2">
    <source>
        <dbReference type="ARBA" id="ARBA00022598"/>
    </source>
</evidence>
<accession>A0A8J2ZUF5</accession>
<dbReference type="InterPro" id="IPR001645">
    <property type="entry name" value="Folylpolyglutamate_synth"/>
</dbReference>
<dbReference type="InterPro" id="IPR036565">
    <property type="entry name" value="Mur-like_cat_sf"/>
</dbReference>
<dbReference type="SUPFAM" id="SSF53244">
    <property type="entry name" value="MurD-like peptide ligases, peptide-binding domain"/>
    <property type="match status" value="1"/>
</dbReference>
<dbReference type="Pfam" id="PF08245">
    <property type="entry name" value="Mur_ligase_M"/>
    <property type="match status" value="1"/>
</dbReference>
<evidence type="ECO:0000313" key="9">
    <source>
        <dbReference type="EMBL" id="GGH78223.1"/>
    </source>
</evidence>
<dbReference type="GO" id="GO:0046872">
    <property type="term" value="F:metal ion binding"/>
    <property type="evidence" value="ECO:0007669"/>
    <property type="project" value="UniProtKB-KW"/>
</dbReference>
<dbReference type="InterPro" id="IPR013221">
    <property type="entry name" value="Mur_ligase_cen"/>
</dbReference>
<dbReference type="Gene3D" id="3.40.1190.10">
    <property type="entry name" value="Mur-like, catalytic domain"/>
    <property type="match status" value="1"/>
</dbReference>
<keyword evidence="2 7" id="KW-0436">Ligase</keyword>
<sequence length="445" mass="49817">MTIHTIKEAEDLVYQSFLNAQPFILEADDALTRDISLARQLLDAVGSPDKGLRTILVTGSKGKGSTARLIAALLSHMGWKVGLFTSPHLVHFTERIRVDGQAISEEDFIRLMGKAAQPIEEISNSLSREHYLGPIGITLTIACLYFKEQKTDIQVIECGRGGRYDETNVLENEWAVITPISLEHVKQLGPTLREITDHKLGIVKSITRAAFIGRQKENVQHQIEARLHRRPVFYYERAFAPSNVKMMFSGTSFDVKTERMTYKDLLVPLLGAFQAENAALAIKVCEEITEHPLDVELVREAFRKVQWPGRCEVIATQPPTLLDGAIHRESAMYLSQLIDHLEVSRIVTLIAVSDDKDYEGVIDVCAQFSEQLIITEPEHSHKTFPVEALPLAKRKQQKSVRIIPLREAIKAAKALHPELILIVGTQTAIGEVKKVYGHSLLNIGK</sequence>
<evidence type="ECO:0000256" key="1">
    <source>
        <dbReference type="ARBA" id="ARBA00008276"/>
    </source>
</evidence>
<dbReference type="PANTHER" id="PTHR11136">
    <property type="entry name" value="FOLYLPOLYGLUTAMATE SYNTHASE-RELATED"/>
    <property type="match status" value="1"/>
</dbReference>
<keyword evidence="10" id="KW-1185">Reference proteome</keyword>
<dbReference type="RefSeq" id="WP_188496425.1">
    <property type="nucleotide sequence ID" value="NZ_BMFV01000006.1"/>
</dbReference>
<reference evidence="9" key="2">
    <citation type="submission" date="2020-09" db="EMBL/GenBank/DDBJ databases">
        <authorList>
            <person name="Sun Q."/>
            <person name="Zhou Y."/>
        </authorList>
    </citation>
    <scope>NUCLEOTIDE SEQUENCE</scope>
    <source>
        <strain evidence="9">CGMCC 1.12777</strain>
    </source>
</reference>
<keyword evidence="3" id="KW-0479">Metal-binding</keyword>
<keyword evidence="5 7" id="KW-0067">ATP-binding</keyword>
<dbReference type="InterPro" id="IPR036615">
    <property type="entry name" value="Mur_ligase_C_dom_sf"/>
</dbReference>
<feature type="domain" description="Mur ligase central" evidence="8">
    <location>
        <begin position="57"/>
        <end position="284"/>
    </location>
</feature>
<dbReference type="GO" id="GO:0005737">
    <property type="term" value="C:cytoplasm"/>
    <property type="evidence" value="ECO:0007669"/>
    <property type="project" value="TreeGrafter"/>
</dbReference>
<protein>
    <submittedName>
        <fullName evidence="9">Bifunctional folylpolyglutamate synthase/dihydrofolate synthase</fullName>
    </submittedName>
</protein>
<evidence type="ECO:0000313" key="10">
    <source>
        <dbReference type="Proteomes" id="UP000656813"/>
    </source>
</evidence>
<dbReference type="GO" id="GO:0004326">
    <property type="term" value="F:tetrahydrofolylpolyglutamate synthase activity"/>
    <property type="evidence" value="ECO:0007669"/>
    <property type="project" value="InterPro"/>
</dbReference>
<evidence type="ECO:0000256" key="6">
    <source>
        <dbReference type="ARBA" id="ARBA00022842"/>
    </source>
</evidence>
<dbReference type="NCBIfam" id="TIGR01499">
    <property type="entry name" value="folC"/>
    <property type="match status" value="1"/>
</dbReference>
<organism evidence="9 10">
    <name type="scientific">Pullulanibacillus pueri</name>
    <dbReference type="NCBI Taxonomy" id="1437324"/>
    <lineage>
        <taxon>Bacteria</taxon>
        <taxon>Bacillati</taxon>
        <taxon>Bacillota</taxon>
        <taxon>Bacilli</taxon>
        <taxon>Bacillales</taxon>
        <taxon>Sporolactobacillaceae</taxon>
        <taxon>Pullulanibacillus</taxon>
    </lineage>
</organism>
<dbReference type="GO" id="GO:0005524">
    <property type="term" value="F:ATP binding"/>
    <property type="evidence" value="ECO:0007669"/>
    <property type="project" value="UniProtKB-KW"/>
</dbReference>
<dbReference type="PIRSF" id="PIRSF001563">
    <property type="entry name" value="Folylpolyglu_synth"/>
    <property type="match status" value="1"/>
</dbReference>
<dbReference type="EMBL" id="BMFV01000006">
    <property type="protein sequence ID" value="GGH78223.1"/>
    <property type="molecule type" value="Genomic_DNA"/>
</dbReference>
<evidence type="ECO:0000256" key="7">
    <source>
        <dbReference type="PIRNR" id="PIRNR001563"/>
    </source>
</evidence>
<dbReference type="GO" id="GO:0008841">
    <property type="term" value="F:dihydrofolate synthase activity"/>
    <property type="evidence" value="ECO:0007669"/>
    <property type="project" value="TreeGrafter"/>
</dbReference>
<dbReference type="PANTHER" id="PTHR11136:SF0">
    <property type="entry name" value="DIHYDROFOLATE SYNTHETASE-RELATED"/>
    <property type="match status" value="1"/>
</dbReference>
<dbReference type="AlphaFoldDB" id="A0A8J2ZUF5"/>
<comment type="caution">
    <text evidence="9">The sequence shown here is derived from an EMBL/GenBank/DDBJ whole genome shotgun (WGS) entry which is preliminary data.</text>
</comment>
<dbReference type="SUPFAM" id="SSF53623">
    <property type="entry name" value="MurD-like peptide ligases, catalytic domain"/>
    <property type="match status" value="1"/>
</dbReference>
<evidence type="ECO:0000259" key="8">
    <source>
        <dbReference type="Pfam" id="PF08245"/>
    </source>
</evidence>
<evidence type="ECO:0000256" key="4">
    <source>
        <dbReference type="ARBA" id="ARBA00022741"/>
    </source>
</evidence>
<proteinExistence type="inferred from homology"/>
<dbReference type="Gene3D" id="3.90.190.20">
    <property type="entry name" value="Mur ligase, C-terminal domain"/>
    <property type="match status" value="1"/>
</dbReference>
<comment type="similarity">
    <text evidence="1 7">Belongs to the folylpolyglutamate synthase family.</text>
</comment>
<gene>
    <name evidence="9" type="primary">folC</name>
    <name evidence="9" type="ORF">GCM10007096_11320</name>
</gene>
<keyword evidence="4 7" id="KW-0547">Nucleotide-binding</keyword>
<name>A0A8J2ZUF5_9BACL</name>
<keyword evidence="6" id="KW-0460">Magnesium</keyword>